<sequence>MLQVTALERRYGDFVAVKDVNFTINHGEIVGLLGHNGAGKTTIMKMLSGYLEPCHGSVTIDDTDLQNNLKKIQKNLGYLPENLPIYPEMTVIDYLDYAADLKGIEGHKKHIEIRRVVVETDISEKLTAQISTLSRGYKQRVGVAQAILGNPKLLIMDEPTNGLDPSQTQHMRELIRAVSNHATVILSTHIMQEVEALCDRVLIINDGHLIVDKKMSELKSSNVIALKTDMPLAQVEEKLKAIQSVNKIKVINAKDAPANVYQLTLGTAENQEDICAQIAKIILSNDFNLYALQTVQRDLESLFRDAGQSEIESKEEMTNVA</sequence>
<dbReference type="PANTHER" id="PTHR43335:SF4">
    <property type="entry name" value="ABC TRANSPORTER, ATP-BINDING PROTEIN"/>
    <property type="match status" value="1"/>
</dbReference>
<keyword evidence="4 6" id="KW-0067">ATP-binding</keyword>
<evidence type="ECO:0000256" key="4">
    <source>
        <dbReference type="ARBA" id="ARBA00022840"/>
    </source>
</evidence>
<dbReference type="PANTHER" id="PTHR43335">
    <property type="entry name" value="ABC TRANSPORTER, ATP-BINDING PROTEIN"/>
    <property type="match status" value="1"/>
</dbReference>
<evidence type="ECO:0000313" key="7">
    <source>
        <dbReference type="Proteomes" id="UP000315439"/>
    </source>
</evidence>
<comment type="similarity">
    <text evidence="1">Belongs to the ABC transporter superfamily.</text>
</comment>
<proteinExistence type="inferred from homology"/>
<dbReference type="SUPFAM" id="SSF52540">
    <property type="entry name" value="P-loop containing nucleoside triphosphate hydrolases"/>
    <property type="match status" value="1"/>
</dbReference>
<dbReference type="RefSeq" id="WP_142932268.1">
    <property type="nucleotide sequence ID" value="NZ_ML660166.1"/>
</dbReference>
<feature type="domain" description="ABC transporter" evidence="5">
    <location>
        <begin position="2"/>
        <end position="231"/>
    </location>
</feature>
<dbReference type="EMBL" id="VIKS01000010">
    <property type="protein sequence ID" value="TQV86345.1"/>
    <property type="molecule type" value="Genomic_DNA"/>
</dbReference>
<dbReference type="OrthoDB" id="9775490at2"/>
<accession>A0A545UA44</accession>
<dbReference type="InterPro" id="IPR027417">
    <property type="entry name" value="P-loop_NTPase"/>
</dbReference>
<keyword evidence="7" id="KW-1185">Reference proteome</keyword>
<reference evidence="6 7" key="1">
    <citation type="submission" date="2019-07" db="EMBL/GenBank/DDBJ databases">
        <title>Draft genome for Aliikangiella sp. M105.</title>
        <authorList>
            <person name="Wang G."/>
        </authorList>
    </citation>
    <scope>NUCLEOTIDE SEQUENCE [LARGE SCALE GENOMIC DNA]</scope>
    <source>
        <strain evidence="6 7">M105</strain>
    </source>
</reference>
<name>A0A545UA44_9GAMM</name>
<dbReference type="PROSITE" id="PS50893">
    <property type="entry name" value="ABC_TRANSPORTER_2"/>
    <property type="match status" value="1"/>
</dbReference>
<gene>
    <name evidence="6" type="ORF">FLL46_15590</name>
</gene>
<dbReference type="InterPro" id="IPR003439">
    <property type="entry name" value="ABC_transporter-like_ATP-bd"/>
</dbReference>
<dbReference type="GO" id="GO:0016887">
    <property type="term" value="F:ATP hydrolysis activity"/>
    <property type="evidence" value="ECO:0007669"/>
    <property type="project" value="InterPro"/>
</dbReference>
<comment type="caution">
    <text evidence="6">The sequence shown here is derived from an EMBL/GenBank/DDBJ whole genome shotgun (WGS) entry which is preliminary data.</text>
</comment>
<dbReference type="Pfam" id="PF00005">
    <property type="entry name" value="ABC_tran"/>
    <property type="match status" value="1"/>
</dbReference>
<organism evidence="6 7">
    <name type="scientific">Aliikangiella coralliicola</name>
    <dbReference type="NCBI Taxonomy" id="2592383"/>
    <lineage>
        <taxon>Bacteria</taxon>
        <taxon>Pseudomonadati</taxon>
        <taxon>Pseudomonadota</taxon>
        <taxon>Gammaproteobacteria</taxon>
        <taxon>Oceanospirillales</taxon>
        <taxon>Pleioneaceae</taxon>
        <taxon>Aliikangiella</taxon>
    </lineage>
</organism>
<dbReference type="GO" id="GO:0005524">
    <property type="term" value="F:ATP binding"/>
    <property type="evidence" value="ECO:0007669"/>
    <property type="project" value="UniProtKB-KW"/>
</dbReference>
<evidence type="ECO:0000259" key="5">
    <source>
        <dbReference type="PROSITE" id="PS50893"/>
    </source>
</evidence>
<evidence type="ECO:0000256" key="3">
    <source>
        <dbReference type="ARBA" id="ARBA00022741"/>
    </source>
</evidence>
<evidence type="ECO:0000256" key="1">
    <source>
        <dbReference type="ARBA" id="ARBA00005417"/>
    </source>
</evidence>
<evidence type="ECO:0000313" key="6">
    <source>
        <dbReference type="EMBL" id="TQV86345.1"/>
    </source>
</evidence>
<dbReference type="InterPro" id="IPR003593">
    <property type="entry name" value="AAA+_ATPase"/>
</dbReference>
<keyword evidence="2" id="KW-0813">Transport</keyword>
<keyword evidence="3" id="KW-0547">Nucleotide-binding</keyword>
<dbReference type="CDD" id="cd03230">
    <property type="entry name" value="ABC_DR_subfamily_A"/>
    <property type="match status" value="1"/>
</dbReference>
<dbReference type="Gene3D" id="3.40.50.300">
    <property type="entry name" value="P-loop containing nucleotide triphosphate hydrolases"/>
    <property type="match status" value="1"/>
</dbReference>
<evidence type="ECO:0000256" key="2">
    <source>
        <dbReference type="ARBA" id="ARBA00022448"/>
    </source>
</evidence>
<dbReference type="Proteomes" id="UP000315439">
    <property type="component" value="Unassembled WGS sequence"/>
</dbReference>
<dbReference type="SMART" id="SM00382">
    <property type="entry name" value="AAA"/>
    <property type="match status" value="1"/>
</dbReference>
<protein>
    <submittedName>
        <fullName evidence="6">ABC transporter ATP-binding protein</fullName>
    </submittedName>
</protein>
<dbReference type="AlphaFoldDB" id="A0A545UA44"/>